<accession>X0L5V6</accession>
<dbReference type="OrthoDB" id="9971669at2759"/>
<sequence length="428" mass="46083">MVQYPFPIPDGSPFPILNIPFGVFHTVDNSDPRPGTAVGDHVLDLRILIQNGLPVDESVNEALASSTLNDFATLAVDVRNSLRKSIQEALRDESSIVYREDAGIIAADQVTMHVPMKIGGFTDFMCSLEHVQTMGRMAGYNEVPQNFFDLPVAYNGRASSVIASGQNVTRPHGIIPGPNGATYSPSQKFDFELEMGVFISNPIKYGEPTPASRARDHVFGFVLLNDWSARDIQFYEMAPLGPFNGKATATSISPWIVTVEALEEAGALLSTEDLGLRGGKNTTIPFLRGQDDVAVRVSTSLSRNGVTEDLLGKSDLKHLHWSPFQMVAHHSSSGCGLDTGDLLGTGTLSSSTDQIKDFGSDHDAIRRSGCLAELVLGGTRPFTLSDGSELIWLEDGDTVTMEGWAGAGDRVIGFGKVSAKILPANEFP</sequence>
<dbReference type="GO" id="GO:0046872">
    <property type="term" value="F:metal ion binding"/>
    <property type="evidence" value="ECO:0007669"/>
    <property type="project" value="UniProtKB-UniRule"/>
</dbReference>
<evidence type="ECO:0000256" key="12">
    <source>
        <dbReference type="PIRSR" id="PIRSR605959-3"/>
    </source>
</evidence>
<dbReference type="HOGENOM" id="CLU_026207_2_0_1"/>
<feature type="binding site" evidence="12">
    <location>
        <position position="226"/>
    </location>
    <ligand>
        <name>Ca(2+)</name>
        <dbReference type="ChEBI" id="CHEBI:29108"/>
    </ligand>
</feature>
<evidence type="ECO:0000256" key="10">
    <source>
        <dbReference type="PIRSR" id="PIRSR605959-1"/>
    </source>
</evidence>
<dbReference type="InterPro" id="IPR036462">
    <property type="entry name" value="Fumarylacetoacetase_N_sf"/>
</dbReference>
<dbReference type="Pfam" id="PF01557">
    <property type="entry name" value="FAA_hydrolase"/>
    <property type="match status" value="1"/>
</dbReference>
<evidence type="ECO:0000256" key="11">
    <source>
        <dbReference type="PIRSR" id="PIRSR605959-2"/>
    </source>
</evidence>
<evidence type="ECO:0000313" key="16">
    <source>
        <dbReference type="EMBL" id="EXM21299.1"/>
    </source>
</evidence>
<evidence type="ECO:0000256" key="6">
    <source>
        <dbReference type="ARBA" id="ARBA00022837"/>
    </source>
</evidence>
<name>X0L5V6_FUSOX</name>
<feature type="binding site" evidence="11">
    <location>
        <position position="347"/>
    </location>
    <ligand>
        <name>substrate</name>
    </ligand>
</feature>
<proteinExistence type="inferred from homology"/>
<dbReference type="PANTHER" id="PTHR43069">
    <property type="entry name" value="FUMARYLACETOACETASE"/>
    <property type="match status" value="1"/>
</dbReference>
<dbReference type="GO" id="GO:0006572">
    <property type="term" value="P:L-tyrosine catabolic process"/>
    <property type="evidence" value="ECO:0007669"/>
    <property type="project" value="UniProtKB-UniRule"/>
</dbReference>
<protein>
    <recommendedName>
        <fullName evidence="3 13">Fumarylacetoacetase</fullName>
        <ecNumber evidence="3 13">3.7.1.2</ecNumber>
    </recommendedName>
    <alternativeName>
        <fullName evidence="13">Fumarylacetoacetate hydrolase</fullName>
    </alternativeName>
</protein>
<comment type="pathway">
    <text evidence="1 13">Amino-acid degradation; L-phenylalanine degradation; acetoacetate and fumarate from L-phenylalanine: step 6/6.</text>
</comment>
<feature type="domain" description="Fumarylacetoacetase N-terminal" evidence="15">
    <location>
        <begin position="18"/>
        <end position="115"/>
    </location>
</feature>
<feature type="binding site" evidence="12">
    <location>
        <position position="194"/>
    </location>
    <ligand>
        <name>Ca(2+)</name>
        <dbReference type="ChEBI" id="CHEBI:29108"/>
    </ligand>
</feature>
<evidence type="ECO:0000256" key="3">
    <source>
        <dbReference type="ARBA" id="ARBA00012094"/>
    </source>
</evidence>
<keyword evidence="7 12" id="KW-0460">Magnesium</keyword>
<dbReference type="PANTHER" id="PTHR43069:SF2">
    <property type="entry name" value="FUMARYLACETOACETASE"/>
    <property type="match status" value="1"/>
</dbReference>
<feature type="active site" description="Proton acceptor" evidence="10">
    <location>
        <position position="130"/>
    </location>
</feature>
<keyword evidence="8 13" id="KW-0828">Tyrosine catabolism</keyword>
<dbReference type="GO" id="GO:0006559">
    <property type="term" value="P:L-phenylalanine catabolic process"/>
    <property type="evidence" value="ECO:0007669"/>
    <property type="project" value="UniProtKB-UniRule"/>
</dbReference>
<evidence type="ECO:0000256" key="1">
    <source>
        <dbReference type="ARBA" id="ARBA00004782"/>
    </source>
</evidence>
<feature type="binding site" evidence="12">
    <location>
        <position position="246"/>
    </location>
    <ligand>
        <name>Mg(2+)</name>
        <dbReference type="ChEBI" id="CHEBI:18420"/>
    </ligand>
</feature>
<dbReference type="InterPro" id="IPR005959">
    <property type="entry name" value="Fumarylacetoacetase"/>
</dbReference>
<feature type="binding site" evidence="12">
    <location>
        <position position="192"/>
    </location>
    <ligand>
        <name>Ca(2+)</name>
        <dbReference type="ChEBI" id="CHEBI:29108"/>
    </ligand>
</feature>
<dbReference type="InterPro" id="IPR011234">
    <property type="entry name" value="Fumarylacetoacetase-like_C"/>
</dbReference>
<comment type="catalytic activity">
    <reaction evidence="13">
        <text>4-fumarylacetoacetate + H2O = acetoacetate + fumarate + H(+)</text>
        <dbReference type="Rhea" id="RHEA:10244"/>
        <dbReference type="ChEBI" id="CHEBI:13705"/>
        <dbReference type="ChEBI" id="CHEBI:15377"/>
        <dbReference type="ChEBI" id="CHEBI:15378"/>
        <dbReference type="ChEBI" id="CHEBI:18034"/>
        <dbReference type="ChEBI" id="CHEBI:29806"/>
        <dbReference type="EC" id="3.7.1.2"/>
    </reaction>
</comment>
<dbReference type="InterPro" id="IPR036663">
    <property type="entry name" value="Fumarylacetoacetase_C_sf"/>
</dbReference>
<feature type="binding site" evidence="11">
    <location>
        <position position="233"/>
    </location>
    <ligand>
        <name>substrate</name>
    </ligand>
</feature>
<reference evidence="16" key="2">
    <citation type="submission" date="2012-05" db="EMBL/GenBank/DDBJ databases">
        <title>The Genome Annotation of Fusarium oxysporum Cotton.</title>
        <authorList>
            <consortium name="The Broad Institute Genomics Platform"/>
            <person name="Ma L.-J."/>
            <person name="Corby-Kistler H."/>
            <person name="Broz K."/>
            <person name="Gale L.R."/>
            <person name="Jonkers W."/>
            <person name="O'Donnell K."/>
            <person name="Ploetz R."/>
            <person name="Steinberg C."/>
            <person name="Schwartz D.C."/>
            <person name="VanEtten H."/>
            <person name="Zhou S."/>
            <person name="Young S.K."/>
            <person name="Zeng Q."/>
            <person name="Gargeya S."/>
            <person name="Fitzgerald M."/>
            <person name="Abouelleil A."/>
            <person name="Alvarado L."/>
            <person name="Chapman S.B."/>
            <person name="Gainer-Dewar J."/>
            <person name="Goldberg J."/>
            <person name="Griggs A."/>
            <person name="Gujja S."/>
            <person name="Hansen M."/>
            <person name="Howarth C."/>
            <person name="Imamovic A."/>
            <person name="Ireland A."/>
            <person name="Larimer J."/>
            <person name="McCowan C."/>
            <person name="Murphy C."/>
            <person name="Pearson M."/>
            <person name="Poon T.W."/>
            <person name="Priest M."/>
            <person name="Roberts A."/>
            <person name="Saif S."/>
            <person name="Shea T."/>
            <person name="Sykes S."/>
            <person name="Wortman J."/>
            <person name="Nusbaum C."/>
            <person name="Birren B."/>
        </authorList>
    </citation>
    <scope>NUCLEOTIDE SEQUENCE</scope>
    <source>
        <strain evidence="16">25433</strain>
    </source>
</reference>
<evidence type="ECO:0000256" key="2">
    <source>
        <dbReference type="ARBA" id="ARBA00010211"/>
    </source>
</evidence>
<dbReference type="AlphaFoldDB" id="X0L5V6"/>
<dbReference type="Gene3D" id="3.90.850.10">
    <property type="entry name" value="Fumarylacetoacetase-like, C-terminal domain"/>
    <property type="match status" value="1"/>
</dbReference>
<evidence type="ECO:0000256" key="7">
    <source>
        <dbReference type="ARBA" id="ARBA00022842"/>
    </source>
</evidence>
<evidence type="ECO:0000256" key="8">
    <source>
        <dbReference type="ARBA" id="ARBA00022878"/>
    </source>
</evidence>
<evidence type="ECO:0000256" key="9">
    <source>
        <dbReference type="ARBA" id="ARBA00023232"/>
    </source>
</evidence>
<keyword evidence="4 12" id="KW-0479">Metal-binding</keyword>
<dbReference type="UniPathway" id="UPA00139">
    <property type="reaction ID" value="UER00341"/>
</dbReference>
<gene>
    <name evidence="16" type="ORF">FOTG_10822</name>
</gene>
<dbReference type="GO" id="GO:0004334">
    <property type="term" value="F:fumarylacetoacetase activity"/>
    <property type="evidence" value="ECO:0007669"/>
    <property type="project" value="UniProtKB-UniRule"/>
</dbReference>
<dbReference type="InterPro" id="IPR015377">
    <property type="entry name" value="Fumarylacetoacetase_N"/>
</dbReference>
<keyword evidence="5 13" id="KW-0378">Hydrolase</keyword>
<dbReference type="GO" id="GO:1902000">
    <property type="term" value="P:homogentisate catabolic process"/>
    <property type="evidence" value="ECO:0007669"/>
    <property type="project" value="TreeGrafter"/>
</dbReference>
<evidence type="ECO:0000256" key="4">
    <source>
        <dbReference type="ARBA" id="ARBA00022723"/>
    </source>
</evidence>
<evidence type="ECO:0000256" key="13">
    <source>
        <dbReference type="RuleBase" id="RU366008"/>
    </source>
</evidence>
<dbReference type="EMBL" id="JH657947">
    <property type="protein sequence ID" value="EXM21299.1"/>
    <property type="molecule type" value="Genomic_DNA"/>
</dbReference>
<feature type="binding site" evidence="12">
    <location>
        <position position="226"/>
    </location>
    <ligand>
        <name>Mg(2+)</name>
        <dbReference type="ChEBI" id="CHEBI:18420"/>
    </ligand>
</feature>
<dbReference type="Proteomes" id="UP000030701">
    <property type="component" value="Unassembled WGS sequence"/>
</dbReference>
<comment type="cofactor">
    <cofactor evidence="13">
        <name>Mg(2+)</name>
        <dbReference type="ChEBI" id="CHEBI:18420"/>
    </cofactor>
    <cofactor evidence="13">
        <name>Ca(2+)</name>
        <dbReference type="ChEBI" id="CHEBI:29108"/>
    </cofactor>
</comment>
<evidence type="ECO:0000259" key="15">
    <source>
        <dbReference type="Pfam" id="PF09298"/>
    </source>
</evidence>
<feature type="binding site" evidence="12">
    <location>
        <position position="123"/>
    </location>
    <ligand>
        <name>Ca(2+)</name>
        <dbReference type="ChEBI" id="CHEBI:29108"/>
    </ligand>
</feature>
<dbReference type="EC" id="3.7.1.2" evidence="3 13"/>
<organism evidence="16">
    <name type="scientific">Fusarium oxysporum f. sp. vasinfectum 25433</name>
    <dbReference type="NCBI Taxonomy" id="1089449"/>
    <lineage>
        <taxon>Eukaryota</taxon>
        <taxon>Fungi</taxon>
        <taxon>Dikarya</taxon>
        <taxon>Ascomycota</taxon>
        <taxon>Pezizomycotina</taxon>
        <taxon>Sordariomycetes</taxon>
        <taxon>Hypocreomycetidae</taxon>
        <taxon>Hypocreales</taxon>
        <taxon>Nectriaceae</taxon>
        <taxon>Fusarium</taxon>
        <taxon>Fusarium oxysporum species complex</taxon>
    </lineage>
</organism>
<evidence type="ECO:0000256" key="5">
    <source>
        <dbReference type="ARBA" id="ARBA00022801"/>
    </source>
</evidence>
<dbReference type="Gene3D" id="2.30.30.230">
    <property type="entry name" value="Fumarylacetoacetase, N-terminal domain"/>
    <property type="match status" value="1"/>
</dbReference>
<dbReference type="SUPFAM" id="SSF56529">
    <property type="entry name" value="FAH"/>
    <property type="match status" value="1"/>
</dbReference>
<dbReference type="Pfam" id="PF09298">
    <property type="entry name" value="FAA_hydrolase_N"/>
    <property type="match status" value="1"/>
</dbReference>
<keyword evidence="6 12" id="KW-0106">Calcium</keyword>
<feature type="domain" description="Fumarylacetoacetase-like C-terminal" evidence="14">
    <location>
        <begin position="121"/>
        <end position="417"/>
    </location>
</feature>
<comment type="similarity">
    <text evidence="2 13">Belongs to the FAH family.</text>
</comment>
<reference evidence="16" key="1">
    <citation type="submission" date="2011-11" db="EMBL/GenBank/DDBJ databases">
        <title>The Genome Sequence of Fusarium oxysporum Cotton.</title>
        <authorList>
            <consortium name="The Broad Institute Genome Sequencing Platform"/>
            <person name="Ma L.-J."/>
            <person name="Gale L.R."/>
            <person name="Schwartz D.C."/>
            <person name="Zhou S."/>
            <person name="Corby-Kistler H."/>
            <person name="Young S.K."/>
            <person name="Zeng Q."/>
            <person name="Gargeya S."/>
            <person name="Fitzgerald M."/>
            <person name="Haas B."/>
            <person name="Abouelleil A."/>
            <person name="Alvarado L."/>
            <person name="Arachchi H.M."/>
            <person name="Berlin A."/>
            <person name="Brown A."/>
            <person name="Chapman S.B."/>
            <person name="Chen Z."/>
            <person name="Dunbar C."/>
            <person name="Freedman E."/>
            <person name="Gearin G."/>
            <person name="Goldberg J."/>
            <person name="Griggs A."/>
            <person name="Gujja S."/>
            <person name="Heiman D."/>
            <person name="Howarth C."/>
            <person name="Larson L."/>
            <person name="Lui A."/>
            <person name="MacDonald P.J.P."/>
            <person name="Montmayeur A."/>
            <person name="Murphy C."/>
            <person name="Neiman D."/>
            <person name="Pearson M."/>
            <person name="Priest M."/>
            <person name="Roberts A."/>
            <person name="Saif S."/>
            <person name="Shea T."/>
            <person name="Shenoy N."/>
            <person name="Sisk P."/>
            <person name="Stolte C."/>
            <person name="Sykes S."/>
            <person name="Wortman J."/>
            <person name="Nusbaum C."/>
            <person name="Birren B."/>
        </authorList>
    </citation>
    <scope>NUCLEOTIDE SEQUENCE [LARGE SCALE GENOMIC DNA]</scope>
    <source>
        <strain evidence="16">25433</strain>
    </source>
</reference>
<feature type="binding site" evidence="12">
    <location>
        <position position="250"/>
    </location>
    <ligand>
        <name>Mg(2+)</name>
        <dbReference type="ChEBI" id="CHEBI:18420"/>
    </ligand>
</feature>
<evidence type="ECO:0000259" key="14">
    <source>
        <dbReference type="Pfam" id="PF01557"/>
    </source>
</evidence>
<keyword evidence="9 13" id="KW-0585">Phenylalanine catabolism</keyword>
<dbReference type="SUPFAM" id="SSF63433">
    <property type="entry name" value="Fumarylacetoacetate hydrolase, FAH, N-terminal domain"/>
    <property type="match status" value="1"/>
</dbReference>